<dbReference type="Gene3D" id="3.40.190.10">
    <property type="entry name" value="Periplasmic binding protein-like II"/>
    <property type="match status" value="2"/>
</dbReference>
<gene>
    <name evidence="2" type="ORF">GCM10022223_22510</name>
</gene>
<reference evidence="3" key="1">
    <citation type="journal article" date="2019" name="Int. J. Syst. Evol. Microbiol.">
        <title>The Global Catalogue of Microorganisms (GCM) 10K type strain sequencing project: providing services to taxonomists for standard genome sequencing and annotation.</title>
        <authorList>
            <consortium name="The Broad Institute Genomics Platform"/>
            <consortium name="The Broad Institute Genome Sequencing Center for Infectious Disease"/>
            <person name="Wu L."/>
            <person name="Ma J."/>
        </authorList>
    </citation>
    <scope>NUCLEOTIDE SEQUENCE [LARGE SCALE GENOMIC DNA]</scope>
    <source>
        <strain evidence="3">JCM 16902</strain>
    </source>
</reference>
<dbReference type="SUPFAM" id="SSF53850">
    <property type="entry name" value="Periplasmic binding protein-like II"/>
    <property type="match status" value="1"/>
</dbReference>
<feature type="domain" description="SsuA/THI5-like" evidence="1">
    <location>
        <begin position="81"/>
        <end position="286"/>
    </location>
</feature>
<dbReference type="PANTHER" id="PTHR31528:SF3">
    <property type="entry name" value="THIAMINE BIOSYNTHESIS PROTEIN HI_0357-RELATED"/>
    <property type="match status" value="1"/>
</dbReference>
<accession>A0ABP6ZDG9</accession>
<dbReference type="Proteomes" id="UP001501074">
    <property type="component" value="Unassembled WGS sequence"/>
</dbReference>
<evidence type="ECO:0000313" key="3">
    <source>
        <dbReference type="Proteomes" id="UP001501074"/>
    </source>
</evidence>
<evidence type="ECO:0000259" key="1">
    <source>
        <dbReference type="Pfam" id="PF09084"/>
    </source>
</evidence>
<protein>
    <submittedName>
        <fullName evidence="2">ABC transporter substrate-binding protein</fullName>
    </submittedName>
</protein>
<name>A0ABP6ZDG9_9ACTN</name>
<organism evidence="2 3">
    <name type="scientific">Kineosporia mesophila</name>
    <dbReference type="NCBI Taxonomy" id="566012"/>
    <lineage>
        <taxon>Bacteria</taxon>
        <taxon>Bacillati</taxon>
        <taxon>Actinomycetota</taxon>
        <taxon>Actinomycetes</taxon>
        <taxon>Kineosporiales</taxon>
        <taxon>Kineosporiaceae</taxon>
        <taxon>Kineosporia</taxon>
    </lineage>
</organism>
<comment type="caution">
    <text evidence="2">The sequence shown here is derived from an EMBL/GenBank/DDBJ whole genome shotgun (WGS) entry which is preliminary data.</text>
</comment>
<dbReference type="PANTHER" id="PTHR31528">
    <property type="entry name" value="4-AMINO-5-HYDROXYMETHYL-2-METHYLPYRIMIDINE PHOSPHATE SYNTHASE THI11-RELATED"/>
    <property type="match status" value="1"/>
</dbReference>
<dbReference type="InterPro" id="IPR027939">
    <property type="entry name" value="NMT1/THI5"/>
</dbReference>
<evidence type="ECO:0000313" key="2">
    <source>
        <dbReference type="EMBL" id="GAA3606141.1"/>
    </source>
</evidence>
<dbReference type="EMBL" id="BAAAZO010000003">
    <property type="protein sequence ID" value="GAA3606141.1"/>
    <property type="molecule type" value="Genomic_DNA"/>
</dbReference>
<proteinExistence type="predicted"/>
<dbReference type="InterPro" id="IPR015168">
    <property type="entry name" value="SsuA/THI5"/>
</dbReference>
<sequence length="366" mass="39280">MLCARTPPSAEQLENTDMTKTVLVRRTIRVTLTATVAVGVLTSAAACGGGGADAAGSAQVAGVTKVRWIYDWTPTSADLPVLKGLEEGWFKQAELDVVTTPGGEISQLQSVGAGEHDMTVGGGVELLINQAQGLPVQAVGVVQPLALTGLICNPNSNITADDPNTLLGKKLATASTDADDVVWQAWRNHKGLNGKVTEVSQDAGLPLLFQGVVDCYPEFLTRAPLEAEQEFGRKPVKIWYSKDENVIGQVLDVNTDFAEKNPAAVKGFVDVYARGMQWAARNQAEAVELMTKVYPDSDPAVTAQELKTLATFWAGSYQDKHGYLAMNDASWKPTAQMLKQAGQIRELPEMASIYTTKYLPGTPYLP</sequence>
<dbReference type="Pfam" id="PF09084">
    <property type="entry name" value="NMT1"/>
    <property type="match status" value="1"/>
</dbReference>
<keyword evidence="3" id="KW-1185">Reference proteome</keyword>